<keyword evidence="3" id="KW-1185">Reference proteome</keyword>
<proteinExistence type="predicted"/>
<sequence>MKFASGLTAAVLGFTLLSAPAATAVPAVGTQASAQVEVLAVSRQELIDRAKTWHPHTEQRVPYSQSATHGGYRTDCSGYVSMAAKLPAPGPNTVGLASSKYSTPINKNDMQMGDLFIDADGTSDTRHVVIFEKWANAQHSSYWAYEQRGGYGTDYRTRDYGLTSTQYKPYRLKGITG</sequence>
<feature type="signal peptide" evidence="1">
    <location>
        <begin position="1"/>
        <end position="24"/>
    </location>
</feature>
<dbReference type="OrthoDB" id="9815928at2"/>
<reference evidence="2 3" key="1">
    <citation type="submission" date="2018-03" db="EMBL/GenBank/DDBJ databases">
        <title>Genomic Encyclopedia of Archaeal and Bacterial Type Strains, Phase II (KMG-II): from individual species to whole genera.</title>
        <authorList>
            <person name="Goeker M."/>
        </authorList>
    </citation>
    <scope>NUCLEOTIDE SEQUENCE [LARGE SCALE GENOMIC DNA]</scope>
    <source>
        <strain evidence="2 3">DSM 44720</strain>
    </source>
</reference>
<dbReference type="AlphaFoldDB" id="A0A2T0SE48"/>
<evidence type="ECO:0000313" key="2">
    <source>
        <dbReference type="EMBL" id="PRY31687.1"/>
    </source>
</evidence>
<gene>
    <name evidence="2" type="ORF">CLV43_12293</name>
</gene>
<evidence type="ECO:0000313" key="3">
    <source>
        <dbReference type="Proteomes" id="UP000239494"/>
    </source>
</evidence>
<feature type="chain" id="PRO_5038503055" description="NlpC/P60 family protein" evidence="1">
    <location>
        <begin position="25"/>
        <end position="177"/>
    </location>
</feature>
<evidence type="ECO:0000256" key="1">
    <source>
        <dbReference type="SAM" id="SignalP"/>
    </source>
</evidence>
<name>A0A2T0SE48_9PSEU</name>
<comment type="caution">
    <text evidence="2">The sequence shown here is derived from an EMBL/GenBank/DDBJ whole genome shotgun (WGS) entry which is preliminary data.</text>
</comment>
<organism evidence="2 3">
    <name type="scientific">Umezawaea tangerina</name>
    <dbReference type="NCBI Taxonomy" id="84725"/>
    <lineage>
        <taxon>Bacteria</taxon>
        <taxon>Bacillati</taxon>
        <taxon>Actinomycetota</taxon>
        <taxon>Actinomycetes</taxon>
        <taxon>Pseudonocardiales</taxon>
        <taxon>Pseudonocardiaceae</taxon>
        <taxon>Umezawaea</taxon>
    </lineage>
</organism>
<dbReference type="EMBL" id="PVTF01000022">
    <property type="protein sequence ID" value="PRY31687.1"/>
    <property type="molecule type" value="Genomic_DNA"/>
</dbReference>
<protein>
    <recommendedName>
        <fullName evidence="4">NlpC/P60 family protein</fullName>
    </recommendedName>
</protein>
<dbReference type="InterPro" id="IPR038765">
    <property type="entry name" value="Papain-like_cys_pep_sf"/>
</dbReference>
<dbReference type="RefSeq" id="WP_106196558.1">
    <property type="nucleotide sequence ID" value="NZ_PVTF01000022.1"/>
</dbReference>
<accession>A0A2T0SE48</accession>
<dbReference type="Proteomes" id="UP000239494">
    <property type="component" value="Unassembled WGS sequence"/>
</dbReference>
<dbReference type="SUPFAM" id="SSF54001">
    <property type="entry name" value="Cysteine proteinases"/>
    <property type="match status" value="1"/>
</dbReference>
<evidence type="ECO:0008006" key="4">
    <source>
        <dbReference type="Google" id="ProtNLM"/>
    </source>
</evidence>
<dbReference type="Gene3D" id="3.90.1720.10">
    <property type="entry name" value="endopeptidase domain like (from Nostoc punctiforme)"/>
    <property type="match status" value="1"/>
</dbReference>
<keyword evidence="1" id="KW-0732">Signal</keyword>